<reference evidence="2" key="1">
    <citation type="journal article" date="2013" name="Nature">
        <title>Draft genome of the wheat A-genome progenitor Triticum urartu.</title>
        <authorList>
            <person name="Ling H.Q."/>
            <person name="Zhao S."/>
            <person name="Liu D."/>
            <person name="Wang J."/>
            <person name="Sun H."/>
            <person name="Zhang C."/>
            <person name="Fan H."/>
            <person name="Li D."/>
            <person name="Dong L."/>
            <person name="Tao Y."/>
            <person name="Gao C."/>
            <person name="Wu H."/>
            <person name="Li Y."/>
            <person name="Cui Y."/>
            <person name="Guo X."/>
            <person name="Zheng S."/>
            <person name="Wang B."/>
            <person name="Yu K."/>
            <person name="Liang Q."/>
            <person name="Yang W."/>
            <person name="Lou X."/>
            <person name="Chen J."/>
            <person name="Feng M."/>
            <person name="Jian J."/>
            <person name="Zhang X."/>
            <person name="Luo G."/>
            <person name="Jiang Y."/>
            <person name="Liu J."/>
            <person name="Wang Z."/>
            <person name="Sha Y."/>
            <person name="Zhang B."/>
            <person name="Wu H."/>
            <person name="Tang D."/>
            <person name="Shen Q."/>
            <person name="Xue P."/>
            <person name="Zou S."/>
            <person name="Wang X."/>
            <person name="Liu X."/>
            <person name="Wang F."/>
            <person name="Yang Y."/>
            <person name="An X."/>
            <person name="Dong Z."/>
            <person name="Zhang K."/>
            <person name="Zhang X."/>
            <person name="Luo M.C."/>
            <person name="Dvorak J."/>
            <person name="Tong Y."/>
            <person name="Wang J."/>
            <person name="Yang H."/>
            <person name="Li Z."/>
            <person name="Wang D."/>
            <person name="Zhang A."/>
            <person name="Wang J."/>
        </authorList>
    </citation>
    <scope>NUCLEOTIDE SEQUENCE</scope>
    <source>
        <strain evidence="2">cv. G1812</strain>
    </source>
</reference>
<organism evidence="1 2">
    <name type="scientific">Triticum urartu</name>
    <name type="common">Red wild einkorn</name>
    <name type="synonym">Crithodium urartu</name>
    <dbReference type="NCBI Taxonomy" id="4572"/>
    <lineage>
        <taxon>Eukaryota</taxon>
        <taxon>Viridiplantae</taxon>
        <taxon>Streptophyta</taxon>
        <taxon>Embryophyta</taxon>
        <taxon>Tracheophyta</taxon>
        <taxon>Spermatophyta</taxon>
        <taxon>Magnoliopsida</taxon>
        <taxon>Liliopsida</taxon>
        <taxon>Poales</taxon>
        <taxon>Poaceae</taxon>
        <taxon>BOP clade</taxon>
        <taxon>Pooideae</taxon>
        <taxon>Triticodae</taxon>
        <taxon>Triticeae</taxon>
        <taxon>Triticinae</taxon>
        <taxon>Triticum</taxon>
    </lineage>
</organism>
<protein>
    <submittedName>
        <fullName evidence="1">Uncharacterized protein</fullName>
    </submittedName>
</protein>
<sequence length="64" mass="7143">MAASDKTLLVWTTVQELAAAVKEPPRQYLVEEMLAADEMSEPIPLIDLSRLTTDDEADKLREAL</sequence>
<keyword evidence="2" id="KW-1185">Reference proteome</keyword>
<proteinExistence type="predicted"/>
<reference evidence="1" key="3">
    <citation type="submission" date="2022-06" db="UniProtKB">
        <authorList>
            <consortium name="EnsemblPlants"/>
        </authorList>
    </citation>
    <scope>IDENTIFICATION</scope>
</reference>
<name>A0A8R7QTK0_TRIUA</name>
<dbReference type="Proteomes" id="UP000015106">
    <property type="component" value="Chromosome 7"/>
</dbReference>
<dbReference type="EnsemblPlants" id="TuG1812G0700000049.01.T01">
    <property type="protein sequence ID" value="TuG1812G0700000049.01.T01.cds461715"/>
    <property type="gene ID" value="TuG1812G0700000049.01"/>
</dbReference>
<evidence type="ECO:0000313" key="1">
    <source>
        <dbReference type="EnsemblPlants" id="TuG1812G0700000049.01.T01.cds461715"/>
    </source>
</evidence>
<accession>A0A8R7QTK0</accession>
<evidence type="ECO:0000313" key="2">
    <source>
        <dbReference type="Proteomes" id="UP000015106"/>
    </source>
</evidence>
<reference evidence="1" key="2">
    <citation type="submission" date="2018-03" db="EMBL/GenBank/DDBJ databases">
        <title>The Triticum urartu genome reveals the dynamic nature of wheat genome evolution.</title>
        <authorList>
            <person name="Ling H."/>
            <person name="Ma B."/>
            <person name="Shi X."/>
            <person name="Liu H."/>
            <person name="Dong L."/>
            <person name="Sun H."/>
            <person name="Cao Y."/>
            <person name="Gao Q."/>
            <person name="Zheng S."/>
            <person name="Li Y."/>
            <person name="Yu Y."/>
            <person name="Du H."/>
            <person name="Qi M."/>
            <person name="Li Y."/>
            <person name="Yu H."/>
            <person name="Cui Y."/>
            <person name="Wang N."/>
            <person name="Chen C."/>
            <person name="Wu H."/>
            <person name="Zhao Y."/>
            <person name="Zhang J."/>
            <person name="Li Y."/>
            <person name="Zhou W."/>
            <person name="Zhang B."/>
            <person name="Hu W."/>
            <person name="Eijk M."/>
            <person name="Tang J."/>
            <person name="Witsenboer H."/>
            <person name="Zhao S."/>
            <person name="Li Z."/>
            <person name="Zhang A."/>
            <person name="Wang D."/>
            <person name="Liang C."/>
        </authorList>
    </citation>
    <scope>NUCLEOTIDE SEQUENCE [LARGE SCALE GENOMIC DNA]</scope>
    <source>
        <strain evidence="1">cv. G1812</strain>
    </source>
</reference>
<dbReference type="Gramene" id="TuG1812G0700000049.01.T01">
    <property type="protein sequence ID" value="TuG1812G0700000049.01.T01.cds461715"/>
    <property type="gene ID" value="TuG1812G0700000049.01"/>
</dbReference>
<dbReference type="AlphaFoldDB" id="A0A8R7QTK0"/>